<accession>A0A8H6Z560</accession>
<protein>
    <submittedName>
        <fullName evidence="1">Uncharacterized protein</fullName>
    </submittedName>
</protein>
<proteinExistence type="predicted"/>
<comment type="caution">
    <text evidence="1">The sequence shown here is derived from an EMBL/GenBank/DDBJ whole genome shotgun (WGS) entry which is preliminary data.</text>
</comment>
<evidence type="ECO:0000313" key="2">
    <source>
        <dbReference type="Proteomes" id="UP000623467"/>
    </source>
</evidence>
<dbReference type="AlphaFoldDB" id="A0A8H6Z560"/>
<organism evidence="1 2">
    <name type="scientific">Mycena sanguinolenta</name>
    <dbReference type="NCBI Taxonomy" id="230812"/>
    <lineage>
        <taxon>Eukaryota</taxon>
        <taxon>Fungi</taxon>
        <taxon>Dikarya</taxon>
        <taxon>Basidiomycota</taxon>
        <taxon>Agaricomycotina</taxon>
        <taxon>Agaricomycetes</taxon>
        <taxon>Agaricomycetidae</taxon>
        <taxon>Agaricales</taxon>
        <taxon>Marasmiineae</taxon>
        <taxon>Mycenaceae</taxon>
        <taxon>Mycena</taxon>
    </lineage>
</organism>
<reference evidence="1" key="1">
    <citation type="submission" date="2020-05" db="EMBL/GenBank/DDBJ databases">
        <title>Mycena genomes resolve the evolution of fungal bioluminescence.</title>
        <authorList>
            <person name="Tsai I.J."/>
        </authorList>
    </citation>
    <scope>NUCLEOTIDE SEQUENCE</scope>
    <source>
        <strain evidence="1">160909Yilan</strain>
    </source>
</reference>
<dbReference type="EMBL" id="JACAZH010000003">
    <property type="protein sequence ID" value="KAF7372768.1"/>
    <property type="molecule type" value="Genomic_DNA"/>
</dbReference>
<name>A0A8H6Z560_9AGAR</name>
<sequence>MSLSRIFFMFLTSIRRVQHPLPHLSRPLDIFATSISPSNIDFPIHHLCTTGFPALHSSPPILVCSNPKLFFSHPQTIYELPTVTLKTFLFFLKTFRFLVDDSLPSMLWPGASRCATRSASSPFSPSLLSAGSGFLDTYPTWRMAHLGRLSAHRLPALGPPVPPAAVSTPGRPN</sequence>
<dbReference type="Proteomes" id="UP000623467">
    <property type="component" value="Unassembled WGS sequence"/>
</dbReference>
<keyword evidence="2" id="KW-1185">Reference proteome</keyword>
<evidence type="ECO:0000313" key="1">
    <source>
        <dbReference type="EMBL" id="KAF7372768.1"/>
    </source>
</evidence>
<gene>
    <name evidence="1" type="ORF">MSAN_00482400</name>
</gene>